<name>A0A1E4RJC6_9ASCO</name>
<dbReference type="PANTHER" id="PTHR15670">
    <property type="entry name" value="RHO GTPASE ACTIVATING PROTEIN 11A"/>
    <property type="match status" value="1"/>
</dbReference>
<evidence type="ECO:0000259" key="2">
    <source>
        <dbReference type="PROSITE" id="PS50238"/>
    </source>
</evidence>
<protein>
    <recommendedName>
        <fullName evidence="2">Rho-GAP domain-containing protein</fullName>
    </recommendedName>
</protein>
<dbReference type="GO" id="GO:0007165">
    <property type="term" value="P:signal transduction"/>
    <property type="evidence" value="ECO:0007669"/>
    <property type="project" value="InterPro"/>
</dbReference>
<dbReference type="STRING" id="984485.A0A1E4RJC6"/>
<dbReference type="RefSeq" id="XP_020076388.1">
    <property type="nucleotide sequence ID" value="XM_020219207.1"/>
</dbReference>
<proteinExistence type="predicted"/>
<dbReference type="Proteomes" id="UP000095085">
    <property type="component" value="Unassembled WGS sequence"/>
</dbReference>
<reference evidence="4" key="1">
    <citation type="submission" date="2016-05" db="EMBL/GenBank/DDBJ databases">
        <title>Comparative genomics of biotechnologically important yeasts.</title>
        <authorList>
            <consortium name="DOE Joint Genome Institute"/>
            <person name="Riley R."/>
            <person name="Haridas S."/>
            <person name="Wolfe K.H."/>
            <person name="Lopes M.R."/>
            <person name="Hittinger C.T."/>
            <person name="Goker M."/>
            <person name="Salamov A."/>
            <person name="Wisecaver J."/>
            <person name="Long T.M."/>
            <person name="Aerts A.L."/>
            <person name="Barry K."/>
            <person name="Choi C."/>
            <person name="Clum A."/>
            <person name="Coughlan A.Y."/>
            <person name="Deshpande S."/>
            <person name="Douglass A.P."/>
            <person name="Hanson S.J."/>
            <person name="Klenk H.-P."/>
            <person name="Labutti K."/>
            <person name="Lapidus A."/>
            <person name="Lindquist E."/>
            <person name="Lipzen A."/>
            <person name="Meier-Kolthoff J.P."/>
            <person name="Ohm R.A."/>
            <person name="Otillar R.P."/>
            <person name="Pangilinan J."/>
            <person name="Peng Y."/>
            <person name="Rokas A."/>
            <person name="Rosa C.A."/>
            <person name="Scheuner C."/>
            <person name="Sibirny A.A."/>
            <person name="Slot J.C."/>
            <person name="Stielow J.B."/>
            <person name="Sun H."/>
            <person name="Kurtzman C.P."/>
            <person name="Blackwell M."/>
            <person name="Grigoriev I.V."/>
            <person name="Jeffries T.W."/>
        </authorList>
    </citation>
    <scope>NUCLEOTIDE SEQUENCE [LARGE SCALE GENOMIC DNA]</scope>
    <source>
        <strain evidence="4">NRRL Y-1933</strain>
    </source>
</reference>
<dbReference type="Gene3D" id="1.10.555.10">
    <property type="entry name" value="Rho GTPase activation protein"/>
    <property type="match status" value="1"/>
</dbReference>
<dbReference type="Pfam" id="PF00620">
    <property type="entry name" value="RhoGAP"/>
    <property type="match status" value="1"/>
</dbReference>
<evidence type="ECO:0000313" key="4">
    <source>
        <dbReference type="Proteomes" id="UP000095085"/>
    </source>
</evidence>
<sequence length="390" mass="45981">MSINDSFSNLNMSLNDEGYHIFKFNAGSMEEIEYIDIIIAAVRIKIPRIIHECFQHILEHGSTIEGIFRINGSIKRINQLYNHLILHKKIEDFAEIYSIHDVCGVLKKYMKNYLSSINEIFTSKQIEQIKKMSEVVEDSQSVQSFKTAKEEETNETIDKFLNYINNYNLRYKNDFLIYSIYQLNKLQSIETKMTNYNYSIIFQPYLFPTCNLNNLIFCQEYLFYLMNNFNYLIKNYSNREIKKNRFSQFMDFYNTPTNKRLSNPFHKSTDLLIDQLKYEDQTSLQSLDKSRNSSYSKSSTSNFDSILSPKNDSILSNPKNDSILSNPKNDSTVSVGELKKSKRRSFINFFNKNLSIDDLLITNHDSNLIDHNQKDNLLKRNFSLRVKSRR</sequence>
<dbReference type="AlphaFoldDB" id="A0A1E4RJC6"/>
<dbReference type="InterPro" id="IPR042869">
    <property type="entry name" value="ARHGAP11A/B"/>
</dbReference>
<dbReference type="OrthoDB" id="3196451at2759"/>
<keyword evidence="4" id="KW-1185">Reference proteome</keyword>
<feature type="region of interest" description="Disordered" evidence="1">
    <location>
        <begin position="310"/>
        <end position="333"/>
    </location>
</feature>
<dbReference type="EMBL" id="KV454541">
    <property type="protein sequence ID" value="ODV67321.1"/>
    <property type="molecule type" value="Genomic_DNA"/>
</dbReference>
<dbReference type="GO" id="GO:0005096">
    <property type="term" value="F:GTPase activator activity"/>
    <property type="evidence" value="ECO:0007669"/>
    <property type="project" value="TreeGrafter"/>
</dbReference>
<organism evidence="3 4">
    <name type="scientific">Hyphopichia burtonii NRRL Y-1933</name>
    <dbReference type="NCBI Taxonomy" id="984485"/>
    <lineage>
        <taxon>Eukaryota</taxon>
        <taxon>Fungi</taxon>
        <taxon>Dikarya</taxon>
        <taxon>Ascomycota</taxon>
        <taxon>Saccharomycotina</taxon>
        <taxon>Pichiomycetes</taxon>
        <taxon>Debaryomycetaceae</taxon>
        <taxon>Hyphopichia</taxon>
    </lineage>
</organism>
<evidence type="ECO:0000313" key="3">
    <source>
        <dbReference type="EMBL" id="ODV67321.1"/>
    </source>
</evidence>
<dbReference type="SMART" id="SM00324">
    <property type="entry name" value="RhoGAP"/>
    <property type="match status" value="1"/>
</dbReference>
<accession>A0A1E4RJC6</accession>
<gene>
    <name evidence="3" type="ORF">HYPBUDRAFT_11899</name>
</gene>
<dbReference type="CDD" id="cd00159">
    <property type="entry name" value="RhoGAP"/>
    <property type="match status" value="1"/>
</dbReference>
<feature type="domain" description="Rho-GAP" evidence="2">
    <location>
        <begin position="27"/>
        <end position="233"/>
    </location>
</feature>
<dbReference type="PANTHER" id="PTHR15670:SF4">
    <property type="entry name" value="RHO GTPASE-ACTIVATING PROTEIN 11A"/>
    <property type="match status" value="1"/>
</dbReference>
<dbReference type="InterPro" id="IPR008936">
    <property type="entry name" value="Rho_GTPase_activation_prot"/>
</dbReference>
<dbReference type="GeneID" id="30993757"/>
<dbReference type="InterPro" id="IPR000198">
    <property type="entry name" value="RhoGAP_dom"/>
</dbReference>
<dbReference type="SUPFAM" id="SSF48350">
    <property type="entry name" value="GTPase activation domain, GAP"/>
    <property type="match status" value="1"/>
</dbReference>
<evidence type="ECO:0000256" key="1">
    <source>
        <dbReference type="SAM" id="MobiDB-lite"/>
    </source>
</evidence>
<dbReference type="PROSITE" id="PS50238">
    <property type="entry name" value="RHOGAP"/>
    <property type="match status" value="1"/>
</dbReference>